<dbReference type="GO" id="GO:0047631">
    <property type="term" value="F:ADP-ribose diphosphatase activity"/>
    <property type="evidence" value="ECO:0007669"/>
    <property type="project" value="TreeGrafter"/>
</dbReference>
<proteinExistence type="inferred from homology"/>
<feature type="domain" description="Nudix hydrolase" evidence="4">
    <location>
        <begin position="99"/>
        <end position="232"/>
    </location>
</feature>
<dbReference type="InterPro" id="IPR040618">
    <property type="entry name" value="Pre-Nudix"/>
</dbReference>
<dbReference type="PRINTS" id="PR00502">
    <property type="entry name" value="NUDIXFAMILY"/>
</dbReference>
<evidence type="ECO:0000259" key="4">
    <source>
        <dbReference type="PROSITE" id="PS51462"/>
    </source>
</evidence>
<gene>
    <name evidence="5" type="ORF">EVA68_07040</name>
</gene>
<dbReference type="PANTHER" id="PTHR13994:SF13">
    <property type="entry name" value="FI03680P"/>
    <property type="match status" value="1"/>
</dbReference>
<dbReference type="EMBL" id="SHAG01000035">
    <property type="protein sequence ID" value="RZO75436.1"/>
    <property type="molecule type" value="Genomic_DNA"/>
</dbReference>
<sequence>MSNKSIQYLEFKTNHFGGVLINPSSLPNETVYFANQLENSLDKWKKENFLLAWLEIPISNSRLIPVAVDLGFEFHHSSKNYLMMTYQLEENAFIPPYATHYTGAGGVVINEQDELLVVSERYRGSENSPFIYKLPGGTIHEGEHIAEAVVREVKEETGVDTEFEYLICFRHWHGYKYGKSDIYFVCRLRPLNYHITRQEAEIADCRWMPIQDYLGSEQVTAFNKRIVEATLSNKGLNTAEVDGYPNQSMHEFFMPSRST</sequence>
<evidence type="ECO:0000256" key="2">
    <source>
        <dbReference type="ARBA" id="ARBA00022801"/>
    </source>
</evidence>
<protein>
    <submittedName>
        <fullName evidence="5">NUDIX domain-containing protein</fullName>
    </submittedName>
</protein>
<accession>A0A520RYY8</accession>
<dbReference type="PRINTS" id="PR01356">
    <property type="entry name" value="GFGPROTEIN"/>
</dbReference>
<dbReference type="InterPro" id="IPR020476">
    <property type="entry name" value="Nudix_hydrolase"/>
</dbReference>
<dbReference type="GO" id="GO:0035529">
    <property type="term" value="F:NADH pyrophosphatase activity"/>
    <property type="evidence" value="ECO:0007669"/>
    <property type="project" value="TreeGrafter"/>
</dbReference>
<dbReference type="AlphaFoldDB" id="A0A520RYY8"/>
<dbReference type="PANTHER" id="PTHR13994">
    <property type="entry name" value="NUDIX HYDROLASE RELATED"/>
    <property type="match status" value="1"/>
</dbReference>
<dbReference type="CDD" id="cd04670">
    <property type="entry name" value="NUDIX_ASFGF2_Nudt6"/>
    <property type="match status" value="1"/>
</dbReference>
<dbReference type="InterPro" id="IPR015797">
    <property type="entry name" value="NUDIX_hydrolase-like_dom_sf"/>
</dbReference>
<reference evidence="5 6" key="1">
    <citation type="submission" date="2019-02" db="EMBL/GenBank/DDBJ databases">
        <title>Prokaryotic population dynamics and viral predation in marine succession experiment using metagenomics: the confinement effect.</title>
        <authorList>
            <person name="Haro-Moreno J.M."/>
            <person name="Rodriguez-Valera F."/>
            <person name="Lopez-Perez M."/>
        </authorList>
    </citation>
    <scope>NUCLEOTIDE SEQUENCE [LARGE SCALE GENOMIC DNA]</scope>
    <source>
        <strain evidence="5">MED-G157</strain>
    </source>
</reference>
<dbReference type="PROSITE" id="PS51462">
    <property type="entry name" value="NUDIX"/>
    <property type="match status" value="1"/>
</dbReference>
<dbReference type="Gene3D" id="3.40.630.30">
    <property type="match status" value="1"/>
</dbReference>
<organism evidence="5 6">
    <name type="scientific">OM182 bacterium</name>
    <dbReference type="NCBI Taxonomy" id="2510334"/>
    <lineage>
        <taxon>Bacteria</taxon>
        <taxon>Pseudomonadati</taxon>
        <taxon>Pseudomonadota</taxon>
        <taxon>Gammaproteobacteria</taxon>
        <taxon>OMG group</taxon>
        <taxon>OM182 clade</taxon>
    </lineage>
</organism>
<comment type="cofactor">
    <cofactor evidence="1">
        <name>Mg(2+)</name>
        <dbReference type="ChEBI" id="CHEBI:18420"/>
    </cofactor>
</comment>
<comment type="caution">
    <text evidence="5">The sequence shown here is derived from an EMBL/GenBank/DDBJ whole genome shotgun (WGS) entry which is preliminary data.</text>
</comment>
<dbReference type="SUPFAM" id="SSF55811">
    <property type="entry name" value="Nudix"/>
    <property type="match status" value="1"/>
</dbReference>
<keyword evidence="2 3" id="KW-0378">Hydrolase</keyword>
<evidence type="ECO:0000256" key="3">
    <source>
        <dbReference type="RuleBase" id="RU003476"/>
    </source>
</evidence>
<dbReference type="PROSITE" id="PS00893">
    <property type="entry name" value="NUDIX_BOX"/>
    <property type="match status" value="1"/>
</dbReference>
<dbReference type="GO" id="GO:0051287">
    <property type="term" value="F:NAD binding"/>
    <property type="evidence" value="ECO:0007669"/>
    <property type="project" value="TreeGrafter"/>
</dbReference>
<dbReference type="Pfam" id="PF00293">
    <property type="entry name" value="NUDIX"/>
    <property type="match status" value="1"/>
</dbReference>
<dbReference type="Pfam" id="PF18290">
    <property type="entry name" value="Nudix_hydro"/>
    <property type="match status" value="1"/>
</dbReference>
<dbReference type="InterPro" id="IPR000086">
    <property type="entry name" value="NUDIX_hydrolase_dom"/>
</dbReference>
<evidence type="ECO:0000313" key="6">
    <source>
        <dbReference type="Proteomes" id="UP000316199"/>
    </source>
</evidence>
<evidence type="ECO:0000313" key="5">
    <source>
        <dbReference type="EMBL" id="RZO75436.1"/>
    </source>
</evidence>
<dbReference type="InterPro" id="IPR020084">
    <property type="entry name" value="NUDIX_hydrolase_CS"/>
</dbReference>
<comment type="similarity">
    <text evidence="3">Belongs to the Nudix hydrolase family.</text>
</comment>
<dbReference type="InterPro" id="IPR003293">
    <property type="entry name" value="Nudix_hydrolase6-like"/>
</dbReference>
<name>A0A520RYY8_9GAMM</name>
<dbReference type="Proteomes" id="UP000316199">
    <property type="component" value="Unassembled WGS sequence"/>
</dbReference>
<evidence type="ECO:0000256" key="1">
    <source>
        <dbReference type="ARBA" id="ARBA00001946"/>
    </source>
</evidence>
<dbReference type="Gene3D" id="3.90.79.10">
    <property type="entry name" value="Nucleoside Triphosphate Pyrophosphohydrolase"/>
    <property type="match status" value="1"/>
</dbReference>